<feature type="region of interest" description="Disordered" evidence="1">
    <location>
        <begin position="127"/>
        <end position="156"/>
    </location>
</feature>
<feature type="compositionally biased region" description="Polar residues" evidence="1">
    <location>
        <begin position="394"/>
        <end position="412"/>
    </location>
</feature>
<dbReference type="EMBL" id="CABFNQ020000436">
    <property type="protein sequence ID" value="CAH0014555.1"/>
    <property type="molecule type" value="Genomic_DNA"/>
</dbReference>
<feature type="region of interest" description="Disordered" evidence="1">
    <location>
        <begin position="551"/>
        <end position="595"/>
    </location>
</feature>
<keyword evidence="3" id="KW-1185">Reference proteome</keyword>
<gene>
    <name evidence="2" type="ORF">CRHIZ90672A_00011558</name>
</gene>
<dbReference type="AlphaFoldDB" id="A0A9N9YEA7"/>
<dbReference type="Proteomes" id="UP000696573">
    <property type="component" value="Unassembled WGS sequence"/>
</dbReference>
<accession>A0A9N9YEA7</accession>
<protein>
    <submittedName>
        <fullName evidence="2">Uncharacterized protein</fullName>
    </submittedName>
</protein>
<comment type="caution">
    <text evidence="2">The sequence shown here is derived from an EMBL/GenBank/DDBJ whole genome shotgun (WGS) entry which is preliminary data.</text>
</comment>
<sequence>MLVSNMNQVRFQSTLESALLAEHPYDPLTVHQSHAEPMPHYWSSREDGPSTITKSRTSTSDLVGNGAFTDTKVSFVKTPPHFKRVANDVGDDIVRAPGRGHRKLGRIPEEPREVPVEKALTLAPTSVRQLDGTDSEWKYRGRSDSEDAQPQPISAPTGIAAQRDEGFQRFYRAVVSPTHVRVTAGGRIVPNNRATFSPNPKWVKDKPMSDTAPSNRVTVQGQTEHAPFQLPHVNLGPMPQMYPGFAPGPGVAPAPPPYTFIPWHMGMGMSMGANFGMPITPTPVVGANPALKKHRDVTSSEQQSESGTLEKEASAASPLDFYDHTRSILLNNQWMIPPTAPFYHVPLAPSHSFNGMAIPAPSAAPGGGNRDMANAKKSDQSMENKGPHHPSFSRMATTGTAPQPNSTSLPISSIRPSEITRRHLDILRARLRYLEDQLQFNKHQIDERAVENDAQLARQFIQQFETNFEMQYNLEESFYPKAKEIEAQRSYDATPKPSENLNYQNLATANNCRPESDYGAFCQDALNDEAKPHHGSQNASDSSLYRQALSGNLKREKSETRFGSGINSTKSVSAFAGSQPLTGSLRSSRSGTEKSRLPLDAALAPPFQPRSETMLQTYNKTFANSAGGFGRPGSGIEAVNNPTASLSGERVSWDALSTPCVPQEDRVPYLVGHLPNGIGMDRAQVTDFTYERELTEDELRARHMYWGKAPHDLQKGLPKFNGKDFFPPSPLKDHSADSAITRKMSTQAGKKAMSTLQEQTLAADPFKLLGQSGHLFSRDGPGNSTQSETLPGPEHSLLRAAVASAHHDGGGALKRGGNSLDELAAKNPFRLAKLPVVDPKESSSSDECDEDRELLFKGRKAMQHAKYVSTSLQSRLAKALTMDHRTHNRIWSSMLNKGNSSAGAVPGAVSTTTAQGVLPQYSGHATASLTPTISNNKASSRTNMAKPNEAYHVKTNDMLQGHQSENRPPGFNNAGGKR</sequence>
<evidence type="ECO:0000256" key="1">
    <source>
        <dbReference type="SAM" id="MobiDB-lite"/>
    </source>
</evidence>
<name>A0A9N9YEA7_9HYPO</name>
<feature type="compositionally biased region" description="Basic and acidic residues" evidence="1">
    <location>
        <begin position="135"/>
        <end position="145"/>
    </location>
</feature>
<feature type="region of interest" description="Disordered" evidence="1">
    <location>
        <begin position="191"/>
        <end position="215"/>
    </location>
</feature>
<feature type="compositionally biased region" description="Basic and acidic residues" evidence="1">
    <location>
        <begin position="373"/>
        <end position="386"/>
    </location>
</feature>
<feature type="region of interest" description="Disordered" evidence="1">
    <location>
        <begin position="286"/>
        <end position="315"/>
    </location>
</feature>
<proteinExistence type="predicted"/>
<feature type="region of interest" description="Disordered" evidence="1">
    <location>
        <begin position="358"/>
        <end position="412"/>
    </location>
</feature>
<reference evidence="2" key="1">
    <citation type="submission" date="2021-10" db="EMBL/GenBank/DDBJ databases">
        <authorList>
            <person name="Piombo E."/>
        </authorList>
    </citation>
    <scope>NUCLEOTIDE SEQUENCE</scope>
</reference>
<evidence type="ECO:0000313" key="2">
    <source>
        <dbReference type="EMBL" id="CAH0014555.1"/>
    </source>
</evidence>
<evidence type="ECO:0000313" key="3">
    <source>
        <dbReference type="Proteomes" id="UP000696573"/>
    </source>
</evidence>
<feature type="region of interest" description="Disordered" evidence="1">
    <location>
        <begin position="772"/>
        <end position="792"/>
    </location>
</feature>
<feature type="compositionally biased region" description="Polar residues" evidence="1">
    <location>
        <begin position="926"/>
        <end position="945"/>
    </location>
</feature>
<dbReference type="OrthoDB" id="5401902at2759"/>
<feature type="compositionally biased region" description="Polar residues" evidence="1">
    <location>
        <begin position="579"/>
        <end position="590"/>
    </location>
</feature>
<feature type="region of interest" description="Disordered" evidence="1">
    <location>
        <begin position="926"/>
        <end position="978"/>
    </location>
</feature>
<organism evidence="2 3">
    <name type="scientific">Clonostachys rhizophaga</name>
    <dbReference type="NCBI Taxonomy" id="160324"/>
    <lineage>
        <taxon>Eukaryota</taxon>
        <taxon>Fungi</taxon>
        <taxon>Dikarya</taxon>
        <taxon>Ascomycota</taxon>
        <taxon>Pezizomycotina</taxon>
        <taxon>Sordariomycetes</taxon>
        <taxon>Hypocreomycetidae</taxon>
        <taxon>Hypocreales</taxon>
        <taxon>Bionectriaceae</taxon>
        <taxon>Clonostachys</taxon>
    </lineage>
</organism>